<name>A0A2I9CRJ7_9DEIO</name>
<keyword evidence="3" id="KW-1185">Reference proteome</keyword>
<protein>
    <submittedName>
        <fullName evidence="2">Uncharacterized protein</fullName>
    </submittedName>
</protein>
<proteinExistence type="predicted"/>
<reference evidence="3" key="1">
    <citation type="submission" date="2018-01" db="EMBL/GenBank/DDBJ databases">
        <title>Draft Genome Sequence of the Radioresistant Bacterium Deinococcus aerius TR0125, Isolated from the Higher Atmosphere above Japan.</title>
        <authorList>
            <person name="Satoh K."/>
            <person name="Arai H."/>
            <person name="Sanzen T."/>
            <person name="Kawaguchi Y."/>
            <person name="Hayashi H."/>
            <person name="Yokobori S."/>
            <person name="Yamagishi A."/>
            <person name="Oono Y."/>
            <person name="Narumi I."/>
        </authorList>
    </citation>
    <scope>NUCLEOTIDE SEQUENCE [LARGE SCALE GENOMIC DNA]</scope>
    <source>
        <strain evidence="3">TR0125</strain>
    </source>
</reference>
<accession>A0A2I9CRJ7</accession>
<feature type="compositionally biased region" description="Low complexity" evidence="1">
    <location>
        <begin position="188"/>
        <end position="208"/>
    </location>
</feature>
<evidence type="ECO:0000256" key="1">
    <source>
        <dbReference type="SAM" id="MobiDB-lite"/>
    </source>
</evidence>
<dbReference type="EMBL" id="BFAG01000001">
    <property type="protein sequence ID" value="GBF04144.1"/>
    <property type="molecule type" value="Genomic_DNA"/>
</dbReference>
<dbReference type="OrthoDB" id="66154at2"/>
<organism evidence="2 3">
    <name type="scientific">Deinococcus aerius</name>
    <dbReference type="NCBI Taxonomy" id="200253"/>
    <lineage>
        <taxon>Bacteria</taxon>
        <taxon>Thermotogati</taxon>
        <taxon>Deinococcota</taxon>
        <taxon>Deinococci</taxon>
        <taxon>Deinococcales</taxon>
        <taxon>Deinococcaceae</taxon>
        <taxon>Deinococcus</taxon>
    </lineage>
</organism>
<dbReference type="Proteomes" id="UP000236569">
    <property type="component" value="Unassembled WGS sequence"/>
</dbReference>
<evidence type="ECO:0000313" key="3">
    <source>
        <dbReference type="Proteomes" id="UP000236569"/>
    </source>
</evidence>
<gene>
    <name evidence="2" type="ORF">DAERI_010316</name>
</gene>
<dbReference type="RefSeq" id="WP_103127716.1">
    <property type="nucleotide sequence ID" value="NZ_BFAG01000001.1"/>
</dbReference>
<feature type="region of interest" description="Disordered" evidence="1">
    <location>
        <begin position="126"/>
        <end position="225"/>
    </location>
</feature>
<sequence>MTGYRDEREEARARLKASVDALAERTNLQVQMQKEPLKMLGGASAVGALLGVVIGRQFKRTKKIYVDVDSPIKHQKELIKAQQKQQGKGGVGSALIATATTLAFKVLNDRVIAPRLEEMANNLLERAGQEPGPKGGQKSGGAASAASASRLPSRSPAASPSTGGTASFLKRDQGGEADDAARTGVPGGLSTPGTGSSVPTPTSTVVAGAQGSPIDPQEKMNPNIR</sequence>
<feature type="compositionally biased region" description="Low complexity" evidence="1">
    <location>
        <begin position="140"/>
        <end position="164"/>
    </location>
</feature>
<evidence type="ECO:0000313" key="2">
    <source>
        <dbReference type="EMBL" id="GBF04144.1"/>
    </source>
</evidence>
<comment type="caution">
    <text evidence="2">The sequence shown here is derived from an EMBL/GenBank/DDBJ whole genome shotgun (WGS) entry which is preliminary data.</text>
</comment>
<dbReference type="AlphaFoldDB" id="A0A2I9CRJ7"/>